<feature type="compositionally biased region" description="Polar residues" evidence="1">
    <location>
        <begin position="31"/>
        <end position="56"/>
    </location>
</feature>
<keyword evidence="2" id="KW-0732">Signal</keyword>
<evidence type="ECO:0008006" key="5">
    <source>
        <dbReference type="Google" id="ProtNLM"/>
    </source>
</evidence>
<evidence type="ECO:0000313" key="3">
    <source>
        <dbReference type="EMBL" id="KAK7051120.1"/>
    </source>
</evidence>
<evidence type="ECO:0000256" key="1">
    <source>
        <dbReference type="SAM" id="MobiDB-lite"/>
    </source>
</evidence>
<keyword evidence="4" id="KW-1185">Reference proteome</keyword>
<accession>A0AAN8WD16</accession>
<organism evidence="3 4">
    <name type="scientific">Halocaridina rubra</name>
    <name type="common">Hawaiian red shrimp</name>
    <dbReference type="NCBI Taxonomy" id="373956"/>
    <lineage>
        <taxon>Eukaryota</taxon>
        <taxon>Metazoa</taxon>
        <taxon>Ecdysozoa</taxon>
        <taxon>Arthropoda</taxon>
        <taxon>Crustacea</taxon>
        <taxon>Multicrustacea</taxon>
        <taxon>Malacostraca</taxon>
        <taxon>Eumalacostraca</taxon>
        <taxon>Eucarida</taxon>
        <taxon>Decapoda</taxon>
        <taxon>Pleocyemata</taxon>
        <taxon>Caridea</taxon>
        <taxon>Atyoidea</taxon>
        <taxon>Atyidae</taxon>
        <taxon>Halocaridina</taxon>
    </lineage>
</organism>
<gene>
    <name evidence="3" type="ORF">SK128_002881</name>
</gene>
<reference evidence="3 4" key="1">
    <citation type="submission" date="2023-11" db="EMBL/GenBank/DDBJ databases">
        <title>Halocaridina rubra genome assembly.</title>
        <authorList>
            <person name="Smith C."/>
        </authorList>
    </citation>
    <scope>NUCLEOTIDE SEQUENCE [LARGE SCALE GENOMIC DNA]</scope>
    <source>
        <strain evidence="3">EP-1</strain>
        <tissue evidence="3">Whole</tissue>
    </source>
</reference>
<comment type="caution">
    <text evidence="3">The sequence shown here is derived from an EMBL/GenBank/DDBJ whole genome shotgun (WGS) entry which is preliminary data.</text>
</comment>
<feature type="signal peptide" evidence="2">
    <location>
        <begin position="1"/>
        <end position="28"/>
    </location>
</feature>
<dbReference type="AlphaFoldDB" id="A0AAN8WD16"/>
<feature type="region of interest" description="Disordered" evidence="1">
    <location>
        <begin position="31"/>
        <end position="73"/>
    </location>
</feature>
<proteinExistence type="predicted"/>
<dbReference type="EMBL" id="JAXCGZ010021469">
    <property type="protein sequence ID" value="KAK7051120.1"/>
    <property type="molecule type" value="Genomic_DNA"/>
</dbReference>
<protein>
    <recommendedName>
        <fullName evidence="5">PiggyBac transposable element-derived protein domain-containing protein</fullName>
    </recommendedName>
</protein>
<feature type="chain" id="PRO_5043053531" description="PiggyBac transposable element-derived protein domain-containing protein" evidence="2">
    <location>
        <begin position="29"/>
        <end position="307"/>
    </location>
</feature>
<sequence>MDSLRNFLGIFLLLFCILDLDEYSWVLASTNPSQDPKWTSNPSQDLKWTSNSTAENTENKQNRHHTSDANSTAVSSVQDGNINSFMPSLGTVSPKSASLAENSLVLGVDDRETINTTIQTITNFDLDEHSLARLLRALVRQELNECDLFILHDRSFLYSPVMKTLTTLPNSKKIVLLDETVELKGLEWTGRGCSGTLLLMTNPDMFIEYANDALTPWNYKAKVVVVGATKSELEILINTKKARKTESIVGLVKGMKPGHYIIYMNQLYWSSSLAHVTTWMGSSFTTHSQFFPDKISNLKRSKLNVRI</sequence>
<evidence type="ECO:0000313" key="4">
    <source>
        <dbReference type="Proteomes" id="UP001381693"/>
    </source>
</evidence>
<name>A0AAN8WD16_HALRR</name>
<evidence type="ECO:0000256" key="2">
    <source>
        <dbReference type="SAM" id="SignalP"/>
    </source>
</evidence>
<dbReference type="Proteomes" id="UP001381693">
    <property type="component" value="Unassembled WGS sequence"/>
</dbReference>
<feature type="compositionally biased region" description="Basic and acidic residues" evidence="1">
    <location>
        <begin position="57"/>
        <end position="67"/>
    </location>
</feature>